<evidence type="ECO:0000313" key="2">
    <source>
        <dbReference type="Proteomes" id="UP001370299"/>
    </source>
</evidence>
<organism evidence="1 2">
    <name type="scientific">Curtobacterium citreum</name>
    <dbReference type="NCBI Taxonomy" id="2036"/>
    <lineage>
        <taxon>Bacteria</taxon>
        <taxon>Bacillati</taxon>
        <taxon>Actinomycetota</taxon>
        <taxon>Actinomycetes</taxon>
        <taxon>Micrococcales</taxon>
        <taxon>Microbacteriaceae</taxon>
        <taxon>Curtobacterium</taxon>
    </lineage>
</organism>
<comment type="caution">
    <text evidence="1">The sequence shown here is derived from an EMBL/GenBank/DDBJ whole genome shotgun (WGS) entry which is preliminary data.</text>
</comment>
<gene>
    <name evidence="1" type="ORF">WMN62_07605</name>
</gene>
<dbReference type="InterPro" id="IPR023902">
    <property type="entry name" value="Sporulation_SdpA"/>
</dbReference>
<dbReference type="EMBL" id="JBBLYY010000041">
    <property type="protein sequence ID" value="MEK0171330.1"/>
    <property type="molecule type" value="Genomic_DNA"/>
</dbReference>
<protein>
    <submittedName>
        <fullName evidence="1">SdpA family antimicrobial peptide system protein</fullName>
    </submittedName>
</protein>
<dbReference type="Proteomes" id="UP001370299">
    <property type="component" value="Unassembled WGS sequence"/>
</dbReference>
<dbReference type="RefSeq" id="WP_340197465.1">
    <property type="nucleotide sequence ID" value="NZ_JBBKAP010000068.1"/>
</dbReference>
<reference evidence="1 2" key="1">
    <citation type="submission" date="2024-03" db="EMBL/GenBank/DDBJ databases">
        <title>Whole genomes of four grape xylem sap localized bacterial endophytes.</title>
        <authorList>
            <person name="Kumar G."/>
            <person name="Savka M.A."/>
        </authorList>
    </citation>
    <scope>NUCLEOTIDE SEQUENCE [LARGE SCALE GENOMIC DNA]</scope>
    <source>
        <strain evidence="1 2">RIT_GXS8</strain>
    </source>
</reference>
<dbReference type="Pfam" id="PF17418">
    <property type="entry name" value="SdpA"/>
    <property type="match status" value="1"/>
</dbReference>
<dbReference type="NCBIfam" id="TIGR04034">
    <property type="entry name" value="export_SdpA"/>
    <property type="match status" value="1"/>
</dbReference>
<keyword evidence="2" id="KW-1185">Reference proteome</keyword>
<name>A0ABU8Y932_9MICO</name>
<accession>A0ABU8Y932</accession>
<sequence>MSAQRSKIALGIAVVAVAGAMVLTLVSFTGNKVAQTVSDPTGRQLAGQPVAQLFRQGWGFFTRDAREDIVRVAYPHGNGWRVVEGNVTSSRENLFGFSRRSRNFDQDLSFLLESLPAGTRWTDCRTLSDPGSCLTPTELRDAPVVRLHSSSEFLCGTLVLTRQPPIPFAFSRFRVAAPGTVLALEVRCFD</sequence>
<proteinExistence type="predicted"/>
<evidence type="ECO:0000313" key="1">
    <source>
        <dbReference type="EMBL" id="MEK0171330.1"/>
    </source>
</evidence>